<dbReference type="EMBL" id="NXIE01000007">
    <property type="protein sequence ID" value="RXK11523.1"/>
    <property type="molecule type" value="Genomic_DNA"/>
</dbReference>
<dbReference type="InterPro" id="IPR009051">
    <property type="entry name" value="Helical_ferredxn"/>
</dbReference>
<dbReference type="InterPro" id="IPR017900">
    <property type="entry name" value="4Fe4S_Fe_S_CS"/>
</dbReference>
<keyword evidence="10" id="KW-1185">Reference proteome</keyword>
<keyword evidence="7" id="KW-1133">Transmembrane helix</keyword>
<feature type="transmembrane region" description="Helical" evidence="7">
    <location>
        <begin position="63"/>
        <end position="89"/>
    </location>
</feature>
<dbReference type="Pfam" id="PF11614">
    <property type="entry name" value="FixG_C"/>
    <property type="match status" value="1"/>
</dbReference>
<proteinExistence type="predicted"/>
<dbReference type="NCBIfam" id="TIGR02745">
    <property type="entry name" value="ccoG_rdxA_fixG"/>
    <property type="match status" value="1"/>
</dbReference>
<evidence type="ECO:0000313" key="10">
    <source>
        <dbReference type="Proteomes" id="UP000289718"/>
    </source>
</evidence>
<accession>A0A4Q1AQ33</accession>
<gene>
    <name evidence="9" type="primary">ccoG</name>
    <name evidence="9" type="ORF">CP965_13355</name>
</gene>
<feature type="transmembrane region" description="Helical" evidence="7">
    <location>
        <begin position="172"/>
        <end position="191"/>
    </location>
</feature>
<dbReference type="OrthoDB" id="9811700at2"/>
<dbReference type="InterPro" id="IPR014116">
    <property type="entry name" value="Cyt_c_oxidase_cbb3_FixG"/>
</dbReference>
<dbReference type="InterPro" id="IPR032879">
    <property type="entry name" value="FixG_C"/>
</dbReference>
<keyword evidence="4" id="KW-0249">Electron transport</keyword>
<sequence>MTKTNAISKKIPFRIKRYYGYIIATIVALSLPFIKINGNHIFLLSFDKKQLHLMGIAFDMQELYLMPFLLMLLFLGIFAVTAIGGRAWCGWACPQTIFRVIYRDLIESKLLGLRRIKNKQKEPDWSKPENASKKVVAVIIWTMLSLLAAADFMWYFVPPEDFFAYIQNPTEHWFLIGFVLAIAAFLVYDVVWLKEDFCVYICPYSRVQSVLYDEDTYQAIYSTNRGGDIYNDNKEKIIFKQKDLPDEMNECTTCESCVTVCPTHIDIRKGLQLECINCLECVDACTKVMGKLGKESLVQWTSTRDIKKGEPTKVLRKSTIMYTVALVLVIGLLFVMGGKKEYMLLNVNKTTQLYKIKEDNVVANNFLLLFQNTDSKTHTYNIEIVGRDDITIERFRPFKLQPGRLRKKVVILQTDKILVNDKTKDTPITVKLRAYAVDEPEKISVFRDAVFIYPRADKLK</sequence>
<evidence type="ECO:0000256" key="2">
    <source>
        <dbReference type="ARBA" id="ARBA00022485"/>
    </source>
</evidence>
<feature type="domain" description="4Fe-4S ferredoxin-type" evidence="8">
    <location>
        <begin position="241"/>
        <end position="270"/>
    </location>
</feature>
<dbReference type="PANTHER" id="PTHR30176">
    <property type="entry name" value="FERREDOXIN-TYPE PROTEIN NAPH"/>
    <property type="match status" value="1"/>
</dbReference>
<name>A0A4Q1AQ33_9BACT</name>
<feature type="transmembrane region" description="Helical" evidence="7">
    <location>
        <begin position="135"/>
        <end position="157"/>
    </location>
</feature>
<dbReference type="InterPro" id="IPR051684">
    <property type="entry name" value="Electron_Trans/Redox"/>
</dbReference>
<evidence type="ECO:0000256" key="3">
    <source>
        <dbReference type="ARBA" id="ARBA00022723"/>
    </source>
</evidence>
<dbReference type="PANTHER" id="PTHR30176:SF3">
    <property type="entry name" value="FERREDOXIN-TYPE PROTEIN NAPH"/>
    <property type="match status" value="1"/>
</dbReference>
<dbReference type="Pfam" id="PF13746">
    <property type="entry name" value="Fer4_18"/>
    <property type="match status" value="1"/>
</dbReference>
<dbReference type="InterPro" id="IPR013783">
    <property type="entry name" value="Ig-like_fold"/>
</dbReference>
<keyword evidence="5" id="KW-0408">Iron</keyword>
<dbReference type="GO" id="GO:0005886">
    <property type="term" value="C:plasma membrane"/>
    <property type="evidence" value="ECO:0007669"/>
    <property type="project" value="TreeGrafter"/>
</dbReference>
<evidence type="ECO:0000256" key="1">
    <source>
        <dbReference type="ARBA" id="ARBA00022448"/>
    </source>
</evidence>
<dbReference type="SUPFAM" id="SSF54862">
    <property type="entry name" value="4Fe-4S ferredoxins"/>
    <property type="match status" value="1"/>
</dbReference>
<keyword evidence="7" id="KW-0472">Membrane</keyword>
<keyword evidence="3" id="KW-0479">Metal-binding</keyword>
<evidence type="ECO:0000256" key="5">
    <source>
        <dbReference type="ARBA" id="ARBA00023004"/>
    </source>
</evidence>
<feature type="transmembrane region" description="Helical" evidence="7">
    <location>
        <begin position="21"/>
        <end position="43"/>
    </location>
</feature>
<dbReference type="PROSITE" id="PS51379">
    <property type="entry name" value="4FE4S_FER_2"/>
    <property type="match status" value="1"/>
</dbReference>
<keyword evidence="7" id="KW-0812">Transmembrane</keyword>
<protein>
    <submittedName>
        <fullName evidence="9">Cytochrome c oxidase accessory protein CcoG</fullName>
    </submittedName>
</protein>
<evidence type="ECO:0000256" key="4">
    <source>
        <dbReference type="ARBA" id="ARBA00022982"/>
    </source>
</evidence>
<dbReference type="RefSeq" id="WP_129062613.1">
    <property type="nucleotide sequence ID" value="NZ_NXIE01000007.1"/>
</dbReference>
<dbReference type="InterPro" id="IPR017896">
    <property type="entry name" value="4Fe4S_Fe-S-bd"/>
</dbReference>
<evidence type="ECO:0000259" key="8">
    <source>
        <dbReference type="PROSITE" id="PS51379"/>
    </source>
</evidence>
<dbReference type="GO" id="GO:0051539">
    <property type="term" value="F:4 iron, 4 sulfur cluster binding"/>
    <property type="evidence" value="ECO:0007669"/>
    <property type="project" value="UniProtKB-KW"/>
</dbReference>
<keyword evidence="2" id="KW-0004">4Fe-4S</keyword>
<keyword evidence="6" id="KW-0411">Iron-sulfur</keyword>
<keyword evidence="1" id="KW-0813">Transport</keyword>
<dbReference type="AlphaFoldDB" id="A0A4Q1AQ33"/>
<evidence type="ECO:0000313" key="9">
    <source>
        <dbReference type="EMBL" id="RXK11523.1"/>
    </source>
</evidence>
<feature type="transmembrane region" description="Helical" evidence="7">
    <location>
        <begin position="320"/>
        <end position="338"/>
    </location>
</feature>
<organism evidence="9 10">
    <name type="scientific">Halarcobacter mediterraneus</name>
    <dbReference type="NCBI Taxonomy" id="2023153"/>
    <lineage>
        <taxon>Bacteria</taxon>
        <taxon>Pseudomonadati</taxon>
        <taxon>Campylobacterota</taxon>
        <taxon>Epsilonproteobacteria</taxon>
        <taxon>Campylobacterales</taxon>
        <taxon>Arcobacteraceae</taxon>
        <taxon>Halarcobacter</taxon>
    </lineage>
</organism>
<dbReference type="PROSITE" id="PS00198">
    <property type="entry name" value="4FE4S_FER_1"/>
    <property type="match status" value="1"/>
</dbReference>
<dbReference type="Gene3D" id="1.10.1060.10">
    <property type="entry name" value="Alpha-helical ferredoxin"/>
    <property type="match status" value="1"/>
</dbReference>
<dbReference type="Gene3D" id="2.60.40.10">
    <property type="entry name" value="Immunoglobulins"/>
    <property type="match status" value="1"/>
</dbReference>
<dbReference type="Proteomes" id="UP000289718">
    <property type="component" value="Unassembled WGS sequence"/>
</dbReference>
<evidence type="ECO:0000256" key="7">
    <source>
        <dbReference type="SAM" id="Phobius"/>
    </source>
</evidence>
<dbReference type="Pfam" id="PF12801">
    <property type="entry name" value="Fer4_5"/>
    <property type="match status" value="1"/>
</dbReference>
<reference evidence="9 10" key="1">
    <citation type="submission" date="2017-09" db="EMBL/GenBank/DDBJ databases">
        <title>Genomics of the genus Arcobacter.</title>
        <authorList>
            <person name="Perez-Cataluna A."/>
            <person name="Figueras M.J."/>
            <person name="Salas-Masso N."/>
        </authorList>
    </citation>
    <scope>NUCLEOTIDE SEQUENCE [LARGE SCALE GENOMIC DNA]</scope>
    <source>
        <strain evidence="9 10">F156-34</strain>
    </source>
</reference>
<dbReference type="GO" id="GO:0046872">
    <property type="term" value="F:metal ion binding"/>
    <property type="evidence" value="ECO:0007669"/>
    <property type="project" value="UniProtKB-KW"/>
</dbReference>
<evidence type="ECO:0000256" key="6">
    <source>
        <dbReference type="ARBA" id="ARBA00023014"/>
    </source>
</evidence>
<comment type="caution">
    <text evidence="9">The sequence shown here is derived from an EMBL/GenBank/DDBJ whole genome shotgun (WGS) entry which is preliminary data.</text>
</comment>